<comment type="similarity">
    <text evidence="3">Belongs to the DegT/DnrJ/EryC1 family.</text>
</comment>
<feature type="modified residue" description="N6-(pyridoxal phosphate)lysine" evidence="2">
    <location>
        <position position="173"/>
    </location>
</feature>
<dbReference type="GO" id="GO:0030170">
    <property type="term" value="F:pyridoxal phosphate binding"/>
    <property type="evidence" value="ECO:0007669"/>
    <property type="project" value="TreeGrafter"/>
</dbReference>
<accession>A0A1F5K6T3</accession>
<evidence type="ECO:0000256" key="2">
    <source>
        <dbReference type="PIRSR" id="PIRSR000390-2"/>
    </source>
</evidence>
<evidence type="ECO:0000313" key="5">
    <source>
        <dbReference type="Proteomes" id="UP000176405"/>
    </source>
</evidence>
<dbReference type="STRING" id="1797780.A3E45_01135"/>
<dbReference type="PANTHER" id="PTHR30244:SF34">
    <property type="entry name" value="DTDP-4-AMINO-4,6-DIDEOXYGALACTOSE TRANSAMINASE"/>
    <property type="match status" value="1"/>
</dbReference>
<dbReference type="GO" id="GO:0008483">
    <property type="term" value="F:transaminase activity"/>
    <property type="evidence" value="ECO:0007669"/>
    <property type="project" value="TreeGrafter"/>
</dbReference>
<dbReference type="Gene3D" id="3.40.640.10">
    <property type="entry name" value="Type I PLP-dependent aspartate aminotransferase-like (Major domain)"/>
    <property type="match status" value="1"/>
</dbReference>
<dbReference type="InterPro" id="IPR000653">
    <property type="entry name" value="DegT/StrS_aminotransferase"/>
</dbReference>
<evidence type="ECO:0008006" key="6">
    <source>
        <dbReference type="Google" id="ProtNLM"/>
    </source>
</evidence>
<dbReference type="Gene3D" id="3.90.1150.10">
    <property type="entry name" value="Aspartate Aminotransferase, domain 1"/>
    <property type="match status" value="1"/>
</dbReference>
<dbReference type="InterPro" id="IPR015424">
    <property type="entry name" value="PyrdxlP-dep_Trfase"/>
</dbReference>
<evidence type="ECO:0000313" key="4">
    <source>
        <dbReference type="EMBL" id="OGE36508.1"/>
    </source>
</evidence>
<feature type="active site" description="Proton acceptor" evidence="1">
    <location>
        <position position="173"/>
    </location>
</feature>
<dbReference type="PANTHER" id="PTHR30244">
    <property type="entry name" value="TRANSAMINASE"/>
    <property type="match status" value="1"/>
</dbReference>
<organism evidence="4 5">
    <name type="scientific">Candidatus Daviesbacteria bacterium RIFCSPHIGHO2_12_FULL_43_11</name>
    <dbReference type="NCBI Taxonomy" id="1797780"/>
    <lineage>
        <taxon>Bacteria</taxon>
        <taxon>Candidatus Daviesiibacteriota</taxon>
    </lineage>
</organism>
<evidence type="ECO:0000256" key="1">
    <source>
        <dbReference type="PIRSR" id="PIRSR000390-1"/>
    </source>
</evidence>
<comment type="caution">
    <text evidence="4">The sequence shown here is derived from an EMBL/GenBank/DDBJ whole genome shotgun (WGS) entry which is preliminary data.</text>
</comment>
<dbReference type="InterPro" id="IPR015421">
    <property type="entry name" value="PyrdxlP-dep_Trfase_major"/>
</dbReference>
<keyword evidence="2 3" id="KW-0663">Pyridoxal phosphate</keyword>
<evidence type="ECO:0000256" key="3">
    <source>
        <dbReference type="RuleBase" id="RU004508"/>
    </source>
</evidence>
<dbReference type="CDD" id="cd00616">
    <property type="entry name" value="AHBA_syn"/>
    <property type="match status" value="1"/>
</dbReference>
<proteinExistence type="inferred from homology"/>
<reference evidence="4 5" key="1">
    <citation type="journal article" date="2016" name="Nat. Commun.">
        <title>Thousands of microbial genomes shed light on interconnected biogeochemical processes in an aquifer system.</title>
        <authorList>
            <person name="Anantharaman K."/>
            <person name="Brown C.T."/>
            <person name="Hug L.A."/>
            <person name="Sharon I."/>
            <person name="Castelle C.J."/>
            <person name="Probst A.J."/>
            <person name="Thomas B.C."/>
            <person name="Singh A."/>
            <person name="Wilkins M.J."/>
            <person name="Karaoz U."/>
            <person name="Brodie E.L."/>
            <person name="Williams K.H."/>
            <person name="Hubbard S.S."/>
            <person name="Banfield J.F."/>
        </authorList>
    </citation>
    <scope>NUCLEOTIDE SEQUENCE [LARGE SCALE GENOMIC DNA]</scope>
</reference>
<dbReference type="EMBL" id="MFDH01000011">
    <property type="protein sequence ID" value="OGE36508.1"/>
    <property type="molecule type" value="Genomic_DNA"/>
</dbReference>
<dbReference type="GO" id="GO:0000271">
    <property type="term" value="P:polysaccharide biosynthetic process"/>
    <property type="evidence" value="ECO:0007669"/>
    <property type="project" value="TreeGrafter"/>
</dbReference>
<dbReference type="AlphaFoldDB" id="A0A1F5K6T3"/>
<protein>
    <recommendedName>
        <fullName evidence="6">UDP-4-amino-4, 6-dideoxy-N-acetyl-beta-L-altrosamine transaminase</fullName>
    </recommendedName>
</protein>
<sequence>MKPKTLKNIAFAKPHIDKEEIEAVRKVLESGWLTMGPETITFEKEFAKFVGAKHAVSVNSCTSALFLALKALNIGSGDEVIVPSFTFASTANVVVHCGATPVFADVKPEDFCLDPEFVKKVWTKKTKAVMPVHYAGNLAHIDYGGLVIEDSAHRIFKDHKSKNLVCYSFYATKNLTTGEGGMVTTDDDNLAHWLAKARLHGLSHDAWKRYDPNGKWYYDIEFSGFKFNTVDLASAIGRVQLRKFNDMEKKRKEIVNLYNKLLGLDNKGTHLYPILVEKRNEFMAYTKEQGISCSFHFLPLHKSPAFSKIKTPKLPVTEYIGYRVVTLPLFPGLSLKDVEYVCQKIKEFGSFKKGEFDLPVLV</sequence>
<dbReference type="SUPFAM" id="SSF53383">
    <property type="entry name" value="PLP-dependent transferases"/>
    <property type="match status" value="1"/>
</dbReference>
<name>A0A1F5K6T3_9BACT</name>
<dbReference type="InterPro" id="IPR015422">
    <property type="entry name" value="PyrdxlP-dep_Trfase_small"/>
</dbReference>
<dbReference type="Pfam" id="PF01041">
    <property type="entry name" value="DegT_DnrJ_EryC1"/>
    <property type="match status" value="1"/>
</dbReference>
<dbReference type="Proteomes" id="UP000176405">
    <property type="component" value="Unassembled WGS sequence"/>
</dbReference>
<gene>
    <name evidence="4" type="ORF">A3E45_01135</name>
</gene>
<dbReference type="PIRSF" id="PIRSF000390">
    <property type="entry name" value="PLP_StrS"/>
    <property type="match status" value="1"/>
</dbReference>